<dbReference type="CDD" id="cd00093">
    <property type="entry name" value="HTH_XRE"/>
    <property type="match status" value="1"/>
</dbReference>
<dbReference type="RefSeq" id="WP_187244209.1">
    <property type="nucleotide sequence ID" value="NZ_BAAAOK010000006.1"/>
</dbReference>
<comment type="caution">
    <text evidence="2">The sequence shown here is derived from an EMBL/GenBank/DDBJ whole genome shotgun (WGS) entry which is preliminary data.</text>
</comment>
<accession>A0ABR7LR10</accession>
<proteinExistence type="predicted"/>
<dbReference type="Gene3D" id="1.10.260.40">
    <property type="entry name" value="lambda repressor-like DNA-binding domains"/>
    <property type="match status" value="1"/>
</dbReference>
<keyword evidence="3" id="KW-1185">Reference proteome</keyword>
<dbReference type="InterPro" id="IPR001387">
    <property type="entry name" value="Cro/C1-type_HTH"/>
</dbReference>
<evidence type="ECO:0000313" key="3">
    <source>
        <dbReference type="Proteomes" id="UP000805614"/>
    </source>
</evidence>
<name>A0ABR7LR10_9ACTN</name>
<dbReference type="Pfam" id="PF19054">
    <property type="entry name" value="DUF5753"/>
    <property type="match status" value="1"/>
</dbReference>
<dbReference type="Proteomes" id="UP000805614">
    <property type="component" value="Unassembled WGS sequence"/>
</dbReference>
<dbReference type="InterPro" id="IPR010982">
    <property type="entry name" value="Lambda_DNA-bd_dom_sf"/>
</dbReference>
<dbReference type="SUPFAM" id="SSF47413">
    <property type="entry name" value="lambda repressor-like DNA-binding domains"/>
    <property type="match status" value="1"/>
</dbReference>
<feature type="domain" description="DUF5753" evidence="1">
    <location>
        <begin position="112"/>
        <end position="284"/>
    </location>
</feature>
<dbReference type="InterPro" id="IPR043917">
    <property type="entry name" value="DUF5753"/>
</dbReference>
<evidence type="ECO:0000259" key="1">
    <source>
        <dbReference type="Pfam" id="PF19054"/>
    </source>
</evidence>
<dbReference type="EMBL" id="JABVEC010000011">
    <property type="protein sequence ID" value="MBC6467214.1"/>
    <property type="molecule type" value="Genomic_DNA"/>
</dbReference>
<protein>
    <submittedName>
        <fullName evidence="2">Helix-turn-helix transcriptional regulator</fullName>
    </submittedName>
</protein>
<gene>
    <name evidence="2" type="ORF">HKK74_17130</name>
</gene>
<sequence>MANVSLFLRNIRNTREHRRLEMYVRPAPDPMSSMWAWIAYDLRFHRQKHGMTGTEAGRILNCVRSTVSRLESGELKLDESQAQALDRHWETGGHFLRLVTYAKLGHDPDWLKQYEDYEASASLIKTYDGQLIPSLLQTPEYARALLVAGRNPDVEGALERRMARQAILQRSDPPDLWVLLAETVFAVDVGGPEVMRKQLELLVEASKRPNVILRVVPNSAGANEGLDGPFKIIRVREKDVAFVSAPGGGRLILGLSEAQSFGVGYDRIGADALSRESSRSLIAHLMEAMT</sequence>
<organism evidence="2 3">
    <name type="scientific">Actinomadura alba</name>
    <dbReference type="NCBI Taxonomy" id="406431"/>
    <lineage>
        <taxon>Bacteria</taxon>
        <taxon>Bacillati</taxon>
        <taxon>Actinomycetota</taxon>
        <taxon>Actinomycetes</taxon>
        <taxon>Streptosporangiales</taxon>
        <taxon>Thermomonosporaceae</taxon>
        <taxon>Actinomadura</taxon>
    </lineage>
</organism>
<evidence type="ECO:0000313" key="2">
    <source>
        <dbReference type="EMBL" id="MBC6467214.1"/>
    </source>
</evidence>
<reference evidence="2 3" key="1">
    <citation type="submission" date="2020-06" db="EMBL/GenBank/DDBJ databases">
        <title>Actinomadura xiongansis sp. nov., isolated from soil of Baiyangdian.</title>
        <authorList>
            <person name="Zhang X."/>
        </authorList>
    </citation>
    <scope>NUCLEOTIDE SEQUENCE [LARGE SCALE GENOMIC DNA]</scope>
    <source>
        <strain evidence="2 3">HBUM206468</strain>
    </source>
</reference>